<dbReference type="Pfam" id="PF02830">
    <property type="entry name" value="V4R"/>
    <property type="match status" value="1"/>
</dbReference>
<evidence type="ECO:0000256" key="1">
    <source>
        <dbReference type="ARBA" id="ARBA00006754"/>
    </source>
</evidence>
<comment type="similarity">
    <text evidence="1">Belongs to the CdaR family.</text>
</comment>
<feature type="domain" description="4-vinyl reductase 4VR" evidence="3">
    <location>
        <begin position="107"/>
        <end position="169"/>
    </location>
</feature>
<evidence type="ECO:0000256" key="2">
    <source>
        <dbReference type="SAM" id="Coils"/>
    </source>
</evidence>
<dbReference type="InterPro" id="IPR051448">
    <property type="entry name" value="CdaR-like_regulators"/>
</dbReference>
<dbReference type="PANTHER" id="PTHR33744:SF1">
    <property type="entry name" value="DNA-BINDING TRANSCRIPTIONAL ACTIVATOR ADER"/>
    <property type="match status" value="1"/>
</dbReference>
<comment type="caution">
    <text evidence="4">The sequence shown here is derived from an EMBL/GenBank/DDBJ whole genome shotgun (WGS) entry which is preliminary data.</text>
</comment>
<protein>
    <submittedName>
        <fullName evidence="4">Sugar diacid utilization regulator</fullName>
    </submittedName>
</protein>
<dbReference type="AlphaFoldDB" id="A0A7X0HNN3"/>
<dbReference type="Pfam" id="PF06505">
    <property type="entry name" value="XylR_N"/>
    <property type="match status" value="1"/>
</dbReference>
<name>A0A7X0HNN3_9BACI</name>
<dbReference type="Gene3D" id="1.10.10.2840">
    <property type="entry name" value="PucR C-terminal helix-turn-helix domain"/>
    <property type="match status" value="1"/>
</dbReference>
<dbReference type="InterPro" id="IPR041522">
    <property type="entry name" value="CdaR_GGDEF"/>
</dbReference>
<dbReference type="Pfam" id="PF17853">
    <property type="entry name" value="GGDEF_2"/>
    <property type="match status" value="1"/>
</dbReference>
<organism evidence="4 5">
    <name type="scientific">Bacillus benzoevorans</name>
    <dbReference type="NCBI Taxonomy" id="1456"/>
    <lineage>
        <taxon>Bacteria</taxon>
        <taxon>Bacillati</taxon>
        <taxon>Bacillota</taxon>
        <taxon>Bacilli</taxon>
        <taxon>Bacillales</taxon>
        <taxon>Bacillaceae</taxon>
        <taxon>Bacillus</taxon>
    </lineage>
</organism>
<dbReference type="Pfam" id="PF13556">
    <property type="entry name" value="HTH_30"/>
    <property type="match status" value="1"/>
</dbReference>
<sequence length="618" mass="70821">MNYSMIAAQLNQKEQQPMITIPSSAFGALRRELIDTIGIERSKGFLLRYGWDCGETDALRMMELEWDDRKELLLAGPTMHTTNGHAQVEHTICEVDFDKGILHFEGDWKNSNEAKEHLKLFGKSEEPVCHSLAGYASGYLSTVIGKKVIVKEVRCMAMGDEHCHWIAKTVGEWSGDPEIEQESYLYETDRINDELEETYEKLRVERDSLSKTYDVHMQLFQEVIFETGLQPIVEILYNTTKTPVLIETLNCEIRAVGGLKMPDAQRVANELREWFAVQDQKTGQEKQEICQTQLVDIAPGHRRIITPIYFRQKIYGYCSLFTDKDTVSEVDKMVLGQAALACSLHLLNERTRFITEQRIRGSLLEDLLNKRITMSEMLNFAHNNDFELKDPYFMVAIHRSLVETSAEEEIEFNDQFMNDLNKYLQSVYVKGLIGKKSGAFIILFSESALLNRHLDKETFSKQLFDYCSGKYPQHAFEMGVSSSYASLEEAPQLYVESTAALKLANTQQNLVYFDSLGVVGMLLQTRNLETIERYAHKILGKLIEEDKNMELTNTLYHYLENGSNVHQTARAMNFSVNGLRYRLGKINELLKVDMGKGYNRNEIYVALQCLIVLGALKL</sequence>
<dbReference type="RefSeq" id="WP_184522904.1">
    <property type="nucleotide sequence ID" value="NZ_JACHGK010000002.1"/>
</dbReference>
<dbReference type="PANTHER" id="PTHR33744">
    <property type="entry name" value="CARBOHYDRATE DIACID REGULATOR"/>
    <property type="match status" value="1"/>
</dbReference>
<dbReference type="EMBL" id="JACHGK010000002">
    <property type="protein sequence ID" value="MBB6444128.1"/>
    <property type="molecule type" value="Genomic_DNA"/>
</dbReference>
<dbReference type="SMART" id="SM00989">
    <property type="entry name" value="V4R"/>
    <property type="match status" value="1"/>
</dbReference>
<dbReference type="InterPro" id="IPR010523">
    <property type="entry name" value="XylR_N"/>
</dbReference>
<dbReference type="InterPro" id="IPR042070">
    <property type="entry name" value="PucR_C-HTH_sf"/>
</dbReference>
<keyword evidence="2" id="KW-0175">Coiled coil</keyword>
<dbReference type="InterPro" id="IPR024096">
    <property type="entry name" value="NO_sig/Golgi_transp_ligand-bd"/>
</dbReference>
<dbReference type="InterPro" id="IPR004096">
    <property type="entry name" value="V4R"/>
</dbReference>
<dbReference type="Proteomes" id="UP000531594">
    <property type="component" value="Unassembled WGS sequence"/>
</dbReference>
<evidence type="ECO:0000313" key="5">
    <source>
        <dbReference type="Proteomes" id="UP000531594"/>
    </source>
</evidence>
<keyword evidence="5" id="KW-1185">Reference proteome</keyword>
<dbReference type="InterPro" id="IPR025736">
    <property type="entry name" value="PucR_C-HTH_dom"/>
</dbReference>
<dbReference type="Gene3D" id="3.30.1380.20">
    <property type="entry name" value="Trafficking protein particle complex subunit 3"/>
    <property type="match status" value="1"/>
</dbReference>
<proteinExistence type="inferred from homology"/>
<dbReference type="SUPFAM" id="SSF111126">
    <property type="entry name" value="Ligand-binding domain in the NO signalling and Golgi transport"/>
    <property type="match status" value="1"/>
</dbReference>
<feature type="coiled-coil region" evidence="2">
    <location>
        <begin position="185"/>
        <end position="212"/>
    </location>
</feature>
<gene>
    <name evidence="4" type="ORF">HNR53_000736</name>
</gene>
<reference evidence="4 5" key="1">
    <citation type="submission" date="2020-08" db="EMBL/GenBank/DDBJ databases">
        <title>Genomic Encyclopedia of Type Strains, Phase IV (KMG-IV): sequencing the most valuable type-strain genomes for metagenomic binning, comparative biology and taxonomic classification.</title>
        <authorList>
            <person name="Goeker M."/>
        </authorList>
    </citation>
    <scope>NUCLEOTIDE SEQUENCE [LARGE SCALE GENOMIC DNA]</scope>
    <source>
        <strain evidence="4 5">DSM 5391</strain>
    </source>
</reference>
<evidence type="ECO:0000259" key="3">
    <source>
        <dbReference type="SMART" id="SM00989"/>
    </source>
</evidence>
<evidence type="ECO:0000313" key="4">
    <source>
        <dbReference type="EMBL" id="MBB6444128.1"/>
    </source>
</evidence>
<accession>A0A7X0HNN3</accession>